<sequence>MNLLSVDLYQSATDPEKFLALPAGADPTEVLGPVVFDKDCAEVVRYREAFEFDPAQAYAGVDAAKIAADILTAKWAMFSRTASDSAQSPSTCLRS</sequence>
<organism evidence="1 2">
    <name type="scientific">Variovorax ginsengisoli</name>
    <dbReference type="NCBI Taxonomy" id="363844"/>
    <lineage>
        <taxon>Bacteria</taxon>
        <taxon>Pseudomonadati</taxon>
        <taxon>Pseudomonadota</taxon>
        <taxon>Betaproteobacteria</taxon>
        <taxon>Burkholderiales</taxon>
        <taxon>Comamonadaceae</taxon>
        <taxon>Variovorax</taxon>
    </lineage>
</organism>
<name>A0ABT8S8P2_9BURK</name>
<reference evidence="1" key="1">
    <citation type="submission" date="2023-06" db="EMBL/GenBank/DDBJ databases">
        <authorList>
            <person name="Jiang Y."/>
            <person name="Liu Q."/>
        </authorList>
    </citation>
    <scope>NUCLEOTIDE SEQUENCE</scope>
    <source>
        <strain evidence="1">CGMCC 1.12090</strain>
    </source>
</reference>
<evidence type="ECO:0000313" key="1">
    <source>
        <dbReference type="EMBL" id="MDO1535274.1"/>
    </source>
</evidence>
<dbReference type="Proteomes" id="UP001169027">
    <property type="component" value="Unassembled WGS sequence"/>
</dbReference>
<protein>
    <submittedName>
        <fullName evidence="1">Uncharacterized protein</fullName>
    </submittedName>
</protein>
<comment type="caution">
    <text evidence="1">The sequence shown here is derived from an EMBL/GenBank/DDBJ whole genome shotgun (WGS) entry which is preliminary data.</text>
</comment>
<proteinExistence type="predicted"/>
<evidence type="ECO:0000313" key="2">
    <source>
        <dbReference type="Proteomes" id="UP001169027"/>
    </source>
</evidence>
<keyword evidence="2" id="KW-1185">Reference proteome</keyword>
<gene>
    <name evidence="1" type="ORF">Q2T77_23555</name>
</gene>
<dbReference type="EMBL" id="JAUKVY010000018">
    <property type="protein sequence ID" value="MDO1535274.1"/>
    <property type="molecule type" value="Genomic_DNA"/>
</dbReference>
<dbReference type="RefSeq" id="WP_301812967.1">
    <property type="nucleotide sequence ID" value="NZ_JAUJZH010000018.1"/>
</dbReference>
<accession>A0ABT8S8P2</accession>